<dbReference type="AlphaFoldDB" id="A0A8J6LDZ2"/>
<gene>
    <name evidence="1" type="ORF">GEV33_006214</name>
</gene>
<dbReference type="Proteomes" id="UP000719412">
    <property type="component" value="Unassembled WGS sequence"/>
</dbReference>
<reference evidence="1" key="2">
    <citation type="submission" date="2021-08" db="EMBL/GenBank/DDBJ databases">
        <authorList>
            <person name="Eriksson T."/>
        </authorList>
    </citation>
    <scope>NUCLEOTIDE SEQUENCE</scope>
    <source>
        <strain evidence="1">Stoneville</strain>
        <tissue evidence="1">Whole head</tissue>
    </source>
</reference>
<accession>A0A8J6LDZ2</accession>
<protein>
    <submittedName>
        <fullName evidence="1">Uncharacterized protein</fullName>
    </submittedName>
</protein>
<evidence type="ECO:0000313" key="2">
    <source>
        <dbReference type="Proteomes" id="UP000719412"/>
    </source>
</evidence>
<reference evidence="1" key="1">
    <citation type="journal article" date="2020" name="J Insects Food Feed">
        <title>The yellow mealworm (Tenebrio molitor) genome: a resource for the emerging insects as food and feed industry.</title>
        <authorList>
            <person name="Eriksson T."/>
            <person name="Andere A."/>
            <person name="Kelstrup H."/>
            <person name="Emery V."/>
            <person name="Picard C."/>
        </authorList>
    </citation>
    <scope>NUCLEOTIDE SEQUENCE</scope>
    <source>
        <strain evidence="1">Stoneville</strain>
        <tissue evidence="1">Whole head</tissue>
    </source>
</reference>
<sequence length="265" mass="30214">MKSDMHRKLVPSLLCRLENKSAAETRRALRVQLPCHCAQQGRPSRKISPKPDHPSETVHYEYTPPEPLIVLTTYPLPPSTAFPPSYFRCFLTPSRPYDRCDFIITAKPLNLEIDRLRRRELELGAGRARRSGRIFAFTLDSNCAFIFGAISPKLGKAVGDVIVECVTIRSHMVAYARIRPWSRHLDADQIALVCRPWHRPGGNFFQGEGYLADVFYPLRYPLLVLPILQTSYQAVSKQDGGAVRPMKFHRKLGRCALVDETEKKR</sequence>
<dbReference type="EMBL" id="JABDTM020021331">
    <property type="protein sequence ID" value="KAH0816577.1"/>
    <property type="molecule type" value="Genomic_DNA"/>
</dbReference>
<comment type="caution">
    <text evidence="1">The sequence shown here is derived from an EMBL/GenBank/DDBJ whole genome shotgun (WGS) entry which is preliminary data.</text>
</comment>
<proteinExistence type="predicted"/>
<keyword evidence="2" id="KW-1185">Reference proteome</keyword>
<organism evidence="1 2">
    <name type="scientific">Tenebrio molitor</name>
    <name type="common">Yellow mealworm beetle</name>
    <dbReference type="NCBI Taxonomy" id="7067"/>
    <lineage>
        <taxon>Eukaryota</taxon>
        <taxon>Metazoa</taxon>
        <taxon>Ecdysozoa</taxon>
        <taxon>Arthropoda</taxon>
        <taxon>Hexapoda</taxon>
        <taxon>Insecta</taxon>
        <taxon>Pterygota</taxon>
        <taxon>Neoptera</taxon>
        <taxon>Endopterygota</taxon>
        <taxon>Coleoptera</taxon>
        <taxon>Polyphaga</taxon>
        <taxon>Cucujiformia</taxon>
        <taxon>Tenebrionidae</taxon>
        <taxon>Tenebrio</taxon>
    </lineage>
</organism>
<evidence type="ECO:0000313" key="1">
    <source>
        <dbReference type="EMBL" id="KAH0816577.1"/>
    </source>
</evidence>
<name>A0A8J6LDZ2_TENMO</name>